<keyword evidence="1" id="KW-0812">Transmembrane</keyword>
<dbReference type="AlphaFoldDB" id="A0A7S3P840"/>
<keyword evidence="1" id="KW-0472">Membrane</keyword>
<reference evidence="2" key="1">
    <citation type="submission" date="2021-01" db="EMBL/GenBank/DDBJ databases">
        <authorList>
            <person name="Corre E."/>
            <person name="Pelletier E."/>
            <person name="Niang G."/>
            <person name="Scheremetjew M."/>
            <person name="Finn R."/>
            <person name="Kale V."/>
            <person name="Holt S."/>
            <person name="Cochrane G."/>
            <person name="Meng A."/>
            <person name="Brown T."/>
            <person name="Cohen L."/>
        </authorList>
    </citation>
    <scope>NUCLEOTIDE SEQUENCE</scope>
    <source>
        <strain evidence="2">CCMP127</strain>
    </source>
</reference>
<organism evidence="2">
    <name type="scientific">Amphora coffeiformis</name>
    <dbReference type="NCBI Taxonomy" id="265554"/>
    <lineage>
        <taxon>Eukaryota</taxon>
        <taxon>Sar</taxon>
        <taxon>Stramenopiles</taxon>
        <taxon>Ochrophyta</taxon>
        <taxon>Bacillariophyta</taxon>
        <taxon>Bacillariophyceae</taxon>
        <taxon>Bacillariophycidae</taxon>
        <taxon>Thalassiophysales</taxon>
        <taxon>Catenulaceae</taxon>
        <taxon>Amphora</taxon>
    </lineage>
</organism>
<sequence length="104" mass="11858">MAAPNMIEKYQRLDAKLHDGYFDQSERKDCVLRHECTNMMMPCVVSLYFIYSLIMSCVLVRTVPTPIPKTIFNLKMLPKKALSPVTPTIPAIYPTTISPDYGIM</sequence>
<feature type="transmembrane region" description="Helical" evidence="1">
    <location>
        <begin position="39"/>
        <end position="60"/>
    </location>
</feature>
<evidence type="ECO:0000313" key="2">
    <source>
        <dbReference type="EMBL" id="CAE0410397.1"/>
    </source>
</evidence>
<protein>
    <submittedName>
        <fullName evidence="2">Uncharacterized protein</fullName>
    </submittedName>
</protein>
<proteinExistence type="predicted"/>
<gene>
    <name evidence="2" type="ORF">ACOF00016_LOCUS7883</name>
</gene>
<name>A0A7S3P840_9STRA</name>
<keyword evidence="1" id="KW-1133">Transmembrane helix</keyword>
<evidence type="ECO:0000256" key="1">
    <source>
        <dbReference type="SAM" id="Phobius"/>
    </source>
</evidence>
<accession>A0A7S3P840</accession>
<dbReference type="EMBL" id="HBIM01009310">
    <property type="protein sequence ID" value="CAE0410397.1"/>
    <property type="molecule type" value="Transcribed_RNA"/>
</dbReference>